<reference evidence="1" key="1">
    <citation type="submission" date="2022-05" db="EMBL/GenBank/DDBJ databases">
        <title>Chromosome-level genome of Chaenocephalus aceratus.</title>
        <authorList>
            <person name="Park H."/>
        </authorList>
    </citation>
    <scope>NUCLEOTIDE SEQUENCE</scope>
    <source>
        <strain evidence="1">KU_202001</strain>
    </source>
</reference>
<proteinExistence type="predicted"/>
<evidence type="ECO:0000313" key="1">
    <source>
        <dbReference type="EMBL" id="KAI4825006.1"/>
    </source>
</evidence>
<dbReference type="Proteomes" id="UP001057452">
    <property type="component" value="Chromosome 6"/>
</dbReference>
<gene>
    <name evidence="1" type="ORF">KUCAC02_020711</name>
</gene>
<accession>A0ACB9XEM4</accession>
<sequence>AVTETPSHTSSEEEGEWDINSCERRDWYQQPEIKWLALEEMRPEMRHPSELEFGVLQTEGLLVWGLTPERRGGEETHKGRVPPHGAGSLFSGWMSMGWSLQHPPHHWPGANVHVAPIQPGGSLSPLTPASPSLTWAGWENGLGLAPCLGGKLKPFCRLCGDSRGYRWDLAIG</sequence>
<name>A0ACB9XEM4_CHAAC</name>
<feature type="non-terminal residue" evidence="1">
    <location>
        <position position="172"/>
    </location>
</feature>
<protein>
    <submittedName>
        <fullName evidence="1">Uncharacterized protein</fullName>
    </submittedName>
</protein>
<evidence type="ECO:0000313" key="2">
    <source>
        <dbReference type="Proteomes" id="UP001057452"/>
    </source>
</evidence>
<comment type="caution">
    <text evidence="1">The sequence shown here is derived from an EMBL/GenBank/DDBJ whole genome shotgun (WGS) entry which is preliminary data.</text>
</comment>
<organism evidence="1 2">
    <name type="scientific">Chaenocephalus aceratus</name>
    <name type="common">Blackfin icefish</name>
    <name type="synonym">Chaenichthys aceratus</name>
    <dbReference type="NCBI Taxonomy" id="36190"/>
    <lineage>
        <taxon>Eukaryota</taxon>
        <taxon>Metazoa</taxon>
        <taxon>Chordata</taxon>
        <taxon>Craniata</taxon>
        <taxon>Vertebrata</taxon>
        <taxon>Euteleostomi</taxon>
        <taxon>Actinopterygii</taxon>
        <taxon>Neopterygii</taxon>
        <taxon>Teleostei</taxon>
        <taxon>Neoteleostei</taxon>
        <taxon>Acanthomorphata</taxon>
        <taxon>Eupercaria</taxon>
        <taxon>Perciformes</taxon>
        <taxon>Notothenioidei</taxon>
        <taxon>Channichthyidae</taxon>
        <taxon>Chaenocephalus</taxon>
    </lineage>
</organism>
<dbReference type="EMBL" id="CM043790">
    <property type="protein sequence ID" value="KAI4825006.1"/>
    <property type="molecule type" value="Genomic_DNA"/>
</dbReference>
<keyword evidence="2" id="KW-1185">Reference proteome</keyword>
<feature type="non-terminal residue" evidence="1">
    <location>
        <position position="1"/>
    </location>
</feature>